<dbReference type="Proteomes" id="UP000247233">
    <property type="component" value="Unassembled WGS sequence"/>
</dbReference>
<keyword evidence="1" id="KW-0413">Isomerase</keyword>
<keyword evidence="7" id="KW-1185">Reference proteome</keyword>
<feature type="domain" description="Diels-Alderase N-terminal" evidence="5">
    <location>
        <begin position="79"/>
        <end position="253"/>
    </location>
</feature>
<proteinExistence type="inferred from homology"/>
<dbReference type="InterPro" id="IPR054499">
    <property type="entry name" value="DA_C"/>
</dbReference>
<evidence type="ECO:0000256" key="2">
    <source>
        <dbReference type="ARBA" id="ARBA00046325"/>
    </source>
</evidence>
<feature type="signal peptide" evidence="3">
    <location>
        <begin position="1"/>
        <end position="22"/>
    </location>
</feature>
<evidence type="ECO:0000313" key="7">
    <source>
        <dbReference type="Proteomes" id="UP000247233"/>
    </source>
</evidence>
<evidence type="ECO:0000259" key="5">
    <source>
        <dbReference type="Pfam" id="PF24137"/>
    </source>
</evidence>
<dbReference type="RefSeq" id="XP_025399159.1">
    <property type="nucleotide sequence ID" value="XM_025545378.1"/>
</dbReference>
<evidence type="ECO:0000256" key="1">
    <source>
        <dbReference type="ARBA" id="ARBA00023235"/>
    </source>
</evidence>
<evidence type="ECO:0000259" key="4">
    <source>
        <dbReference type="Pfam" id="PF22903"/>
    </source>
</evidence>
<dbReference type="AlphaFoldDB" id="A0A317W5N9"/>
<gene>
    <name evidence="6" type="ORF">BO70DRAFT_379853</name>
</gene>
<dbReference type="GeneID" id="37067615"/>
<dbReference type="VEuPathDB" id="FungiDB:BO70DRAFT_379853"/>
<sequence>MMNAARSLHLFALVHAIRLAQAWEYTFPENWPLNWTPQLQETPVVADVCTTSHLTAYETAAPGSEIWLSTSPLDDFEAPKILPLNSSSGEQWEFDGVSDDGMNAFIFGLYRDPGLSLMGTGNLRISAELAYANGTRWGRVDYASDSVVESCPHGTKGAWTGSDFSYRFEISKDMSRVKLEVDTPDLKGIIFLKSKTLPRYADASTWPSENASTAIAPHFHWVEPIPVGDVQVDLVAKGQRFAWQGLGGHNRLWSPFNWFTCLKAMNAVRMTAGPYSLSYMRFTSRIADGQDFTSVLLMHGAEKIFSSTLGHASPVDDYVLMTKTYGGAVTGTLRDKVTGYELELVSPARNQHWTFIIEHQNIAFEYLVGKGRGGSGFSSSSSGGPVGLEQFRGVALTEALNFPDSSPLFKNQYFLFYVPLTCCCNWCTSMTRRMSKHLLSLGGVPGNF</sequence>
<dbReference type="InterPro" id="IPR056402">
    <property type="entry name" value="DA_N"/>
</dbReference>
<dbReference type="Pfam" id="PF24137">
    <property type="entry name" value="DA_N"/>
    <property type="match status" value="1"/>
</dbReference>
<evidence type="ECO:0000256" key="3">
    <source>
        <dbReference type="SAM" id="SignalP"/>
    </source>
</evidence>
<organism evidence="6 7">
    <name type="scientific">Aspergillus heteromorphus CBS 117.55</name>
    <dbReference type="NCBI Taxonomy" id="1448321"/>
    <lineage>
        <taxon>Eukaryota</taxon>
        <taxon>Fungi</taxon>
        <taxon>Dikarya</taxon>
        <taxon>Ascomycota</taxon>
        <taxon>Pezizomycotina</taxon>
        <taxon>Eurotiomycetes</taxon>
        <taxon>Eurotiomycetidae</taxon>
        <taxon>Eurotiales</taxon>
        <taxon>Aspergillaceae</taxon>
        <taxon>Aspergillus</taxon>
        <taxon>Aspergillus subgen. Circumdati</taxon>
    </lineage>
</organism>
<comment type="similarity">
    <text evidence="2">Belongs to the Diels-Alderase family.</text>
</comment>
<evidence type="ECO:0000313" key="6">
    <source>
        <dbReference type="EMBL" id="PWY81894.1"/>
    </source>
</evidence>
<comment type="caution">
    <text evidence="6">The sequence shown here is derived from an EMBL/GenBank/DDBJ whole genome shotgun (WGS) entry which is preliminary data.</text>
</comment>
<dbReference type="GO" id="GO:0016853">
    <property type="term" value="F:isomerase activity"/>
    <property type="evidence" value="ECO:0007669"/>
    <property type="project" value="UniProtKB-KW"/>
</dbReference>
<protein>
    <recommendedName>
        <fullName evidence="8">AttH domain-containing protein</fullName>
    </recommendedName>
</protein>
<feature type="domain" description="Diels-Alderase C-terminal" evidence="4">
    <location>
        <begin position="257"/>
        <end position="400"/>
    </location>
</feature>
<name>A0A317W5N9_9EURO</name>
<accession>A0A317W5N9</accession>
<dbReference type="SUPFAM" id="SSF159245">
    <property type="entry name" value="AttH-like"/>
    <property type="match status" value="1"/>
</dbReference>
<evidence type="ECO:0008006" key="8">
    <source>
        <dbReference type="Google" id="ProtNLM"/>
    </source>
</evidence>
<dbReference type="STRING" id="1448321.A0A317W5N9"/>
<keyword evidence="3" id="KW-0732">Signal</keyword>
<dbReference type="EMBL" id="MSFL01000013">
    <property type="protein sequence ID" value="PWY81894.1"/>
    <property type="molecule type" value="Genomic_DNA"/>
</dbReference>
<reference evidence="6 7" key="1">
    <citation type="submission" date="2016-12" db="EMBL/GenBank/DDBJ databases">
        <title>The genomes of Aspergillus section Nigri reveals drivers in fungal speciation.</title>
        <authorList>
            <consortium name="DOE Joint Genome Institute"/>
            <person name="Vesth T.C."/>
            <person name="Nybo J."/>
            <person name="Theobald S."/>
            <person name="Brandl J."/>
            <person name="Frisvad J.C."/>
            <person name="Nielsen K.F."/>
            <person name="Lyhne E.K."/>
            <person name="Kogle M.E."/>
            <person name="Kuo A."/>
            <person name="Riley R."/>
            <person name="Clum A."/>
            <person name="Nolan M."/>
            <person name="Lipzen A."/>
            <person name="Salamov A."/>
            <person name="Henrissat B."/>
            <person name="Wiebenga A."/>
            <person name="De Vries R.P."/>
            <person name="Grigoriev I.V."/>
            <person name="Mortensen U.H."/>
            <person name="Andersen M.R."/>
            <person name="Baker S.E."/>
        </authorList>
    </citation>
    <scope>NUCLEOTIDE SEQUENCE [LARGE SCALE GENOMIC DNA]</scope>
    <source>
        <strain evidence="6 7">CBS 117.55</strain>
    </source>
</reference>
<dbReference type="Pfam" id="PF22903">
    <property type="entry name" value="DA_C"/>
    <property type="match status" value="1"/>
</dbReference>
<dbReference type="OrthoDB" id="5344254at2759"/>
<feature type="chain" id="PRO_5016270140" description="AttH domain-containing protein" evidence="3">
    <location>
        <begin position="23"/>
        <end position="448"/>
    </location>
</feature>